<dbReference type="RefSeq" id="WP_176271659.1">
    <property type="nucleotide sequence ID" value="NZ_JABWTA010000001.1"/>
</dbReference>
<dbReference type="InterPro" id="IPR015867">
    <property type="entry name" value="N-reg_PII/ATP_PRibTrfase_C"/>
</dbReference>
<dbReference type="AlphaFoldDB" id="A0A850H6S2"/>
<dbReference type="EMBL" id="JABWTA010000001">
    <property type="protein sequence ID" value="NVE93280.1"/>
    <property type="molecule type" value="Genomic_DNA"/>
</dbReference>
<organism evidence="2 3">
    <name type="scientific">Altererythrobacter lutimaris</name>
    <dbReference type="NCBI Taxonomy" id="2743979"/>
    <lineage>
        <taxon>Bacteria</taxon>
        <taxon>Pseudomonadati</taxon>
        <taxon>Pseudomonadota</taxon>
        <taxon>Alphaproteobacteria</taxon>
        <taxon>Sphingomonadales</taxon>
        <taxon>Erythrobacteraceae</taxon>
        <taxon>Altererythrobacter</taxon>
    </lineage>
</organism>
<accession>A0A850H6S2</accession>
<dbReference type="GO" id="GO:0030234">
    <property type="term" value="F:enzyme regulator activity"/>
    <property type="evidence" value="ECO:0007669"/>
    <property type="project" value="InterPro"/>
</dbReference>
<sequence>MAKPATTVTIIAERLLQAKIFKLLDETGASGYTVVEGSGKGHNLIRTHERPSIVRDFDIVRIEFVMSDGEHAREIAQQIADTYFKDYSGIITISPVEVLRPELF</sequence>
<dbReference type="GO" id="GO:0006808">
    <property type="term" value="P:regulation of nitrogen utilization"/>
    <property type="evidence" value="ECO:0007669"/>
    <property type="project" value="InterPro"/>
</dbReference>
<dbReference type="InterPro" id="IPR002187">
    <property type="entry name" value="N-reg_PII"/>
</dbReference>
<reference evidence="2 3" key="1">
    <citation type="submission" date="2020-06" db="EMBL/GenBank/DDBJ databases">
        <title>Altererythrobacter lutimaris sp. nov., a marine bacterium isolated from a tidal flat.</title>
        <authorList>
            <person name="Kim D."/>
            <person name="Yoo Y."/>
            <person name="Kim J.-J."/>
        </authorList>
    </citation>
    <scope>NUCLEOTIDE SEQUENCE [LARGE SCALE GENOMIC DNA]</scope>
    <source>
        <strain evidence="2 3">JGD-16</strain>
    </source>
</reference>
<comment type="caution">
    <text evidence="2">The sequence shown here is derived from an EMBL/GenBank/DDBJ whole genome shotgun (WGS) entry which is preliminary data.</text>
</comment>
<name>A0A850H6S2_9SPHN</name>
<evidence type="ECO:0000256" key="1">
    <source>
        <dbReference type="ARBA" id="ARBA00015681"/>
    </source>
</evidence>
<dbReference type="Gene3D" id="3.30.70.120">
    <property type="match status" value="1"/>
</dbReference>
<proteinExistence type="predicted"/>
<evidence type="ECO:0000313" key="3">
    <source>
        <dbReference type="Proteomes" id="UP000546031"/>
    </source>
</evidence>
<dbReference type="InterPro" id="IPR011322">
    <property type="entry name" value="N-reg_PII-like_a/b"/>
</dbReference>
<dbReference type="SUPFAM" id="SSF54913">
    <property type="entry name" value="GlnB-like"/>
    <property type="match status" value="1"/>
</dbReference>
<gene>
    <name evidence="2" type="ORF">HUO12_00045</name>
</gene>
<protein>
    <recommendedName>
        <fullName evidence="1">Nitrogen regulatory protein P-II</fullName>
    </recommendedName>
</protein>
<dbReference type="Proteomes" id="UP000546031">
    <property type="component" value="Unassembled WGS sequence"/>
</dbReference>
<dbReference type="Pfam" id="PF00543">
    <property type="entry name" value="P-II"/>
    <property type="match status" value="1"/>
</dbReference>
<evidence type="ECO:0000313" key="2">
    <source>
        <dbReference type="EMBL" id="NVE93280.1"/>
    </source>
</evidence>
<keyword evidence="3" id="KW-1185">Reference proteome</keyword>